<evidence type="ECO:0000313" key="2">
    <source>
        <dbReference type="EMBL" id="PTB48353.1"/>
    </source>
</evidence>
<feature type="compositionally biased region" description="Polar residues" evidence="1">
    <location>
        <begin position="84"/>
        <end position="93"/>
    </location>
</feature>
<reference evidence="2 3" key="1">
    <citation type="submission" date="2016-07" db="EMBL/GenBank/DDBJ databases">
        <title>Multiple horizontal gene transfer events from other fungi enriched the ability of initially mycotrophic Trichoderma (Ascomycota) to feed on dead plant biomass.</title>
        <authorList>
            <consortium name="DOE Joint Genome Institute"/>
            <person name="Aerts A."/>
            <person name="Atanasova L."/>
            <person name="Chenthamara K."/>
            <person name="Zhang J."/>
            <person name="Grujic M."/>
            <person name="Henrissat B."/>
            <person name="Kuo A."/>
            <person name="Salamov A."/>
            <person name="Lipzen A."/>
            <person name="Labutti K."/>
            <person name="Barry K."/>
            <person name="Miao Y."/>
            <person name="Rahimi M.J."/>
            <person name="Shen Q."/>
            <person name="Grigoriev I.V."/>
            <person name="Kubicek C.P."/>
            <person name="Druzhinina I.S."/>
        </authorList>
    </citation>
    <scope>NUCLEOTIDE SEQUENCE [LARGE SCALE GENOMIC DNA]</scope>
    <source>
        <strain evidence="2 3">CBS 226.95</strain>
    </source>
</reference>
<feature type="compositionally biased region" description="Basic and acidic residues" evidence="1">
    <location>
        <begin position="38"/>
        <end position="59"/>
    </location>
</feature>
<name>A0A2T3ZUF3_TRIHA</name>
<keyword evidence="3" id="KW-1185">Reference proteome</keyword>
<evidence type="ECO:0000313" key="3">
    <source>
        <dbReference type="Proteomes" id="UP000241690"/>
    </source>
</evidence>
<sequence length="93" mass="10189">MLADGRPATVVEEERGTVEEVMPLGSVLEPLDWRRADATSETARKKVMDVGRRPKEQRSQPRAVQSRPRPSMKPSTLPDGVSSGVASSSQYPL</sequence>
<gene>
    <name evidence="2" type="ORF">M431DRAFT_329378</name>
</gene>
<evidence type="ECO:0000256" key="1">
    <source>
        <dbReference type="SAM" id="MobiDB-lite"/>
    </source>
</evidence>
<dbReference type="GeneID" id="36622918"/>
<proteinExistence type="predicted"/>
<dbReference type="EMBL" id="KZ679700">
    <property type="protein sequence ID" value="PTB48353.1"/>
    <property type="molecule type" value="Genomic_DNA"/>
</dbReference>
<dbReference type="Proteomes" id="UP000241690">
    <property type="component" value="Unassembled WGS sequence"/>
</dbReference>
<dbReference type="AlphaFoldDB" id="A0A2T3ZUF3"/>
<accession>A0A2T3ZUF3</accession>
<protein>
    <submittedName>
        <fullName evidence="2">Uncharacterized protein</fullName>
    </submittedName>
</protein>
<organism evidence="2 3">
    <name type="scientific">Trichoderma harzianum CBS 226.95</name>
    <dbReference type="NCBI Taxonomy" id="983964"/>
    <lineage>
        <taxon>Eukaryota</taxon>
        <taxon>Fungi</taxon>
        <taxon>Dikarya</taxon>
        <taxon>Ascomycota</taxon>
        <taxon>Pezizomycotina</taxon>
        <taxon>Sordariomycetes</taxon>
        <taxon>Hypocreomycetidae</taxon>
        <taxon>Hypocreales</taxon>
        <taxon>Hypocreaceae</taxon>
        <taxon>Trichoderma</taxon>
    </lineage>
</organism>
<feature type="region of interest" description="Disordered" evidence="1">
    <location>
        <begin position="38"/>
        <end position="93"/>
    </location>
</feature>
<dbReference type="RefSeq" id="XP_024768030.1">
    <property type="nucleotide sequence ID" value="XM_024914352.1"/>
</dbReference>